<dbReference type="PANTHER" id="PTHR30562:SF1">
    <property type="entry name" value="UVRABC SYSTEM PROTEIN C"/>
    <property type="match status" value="1"/>
</dbReference>
<keyword evidence="4" id="KW-0267">Excision nuclease</keyword>
<name>A0A380E1H9_STAAU</name>
<dbReference type="Gene3D" id="3.40.1440.10">
    <property type="entry name" value="GIY-YIG endonuclease"/>
    <property type="match status" value="1"/>
</dbReference>
<dbReference type="GO" id="GO:0009380">
    <property type="term" value="C:excinuclease repair complex"/>
    <property type="evidence" value="ECO:0007669"/>
    <property type="project" value="TreeGrafter"/>
</dbReference>
<dbReference type="InterPro" id="IPR050066">
    <property type="entry name" value="UvrABC_protein_C"/>
</dbReference>
<dbReference type="PANTHER" id="PTHR30562">
    <property type="entry name" value="UVRC/OXIDOREDUCTASE"/>
    <property type="match status" value="1"/>
</dbReference>
<dbReference type="InterPro" id="IPR000305">
    <property type="entry name" value="GIY-YIG_endonuc"/>
</dbReference>
<reference evidence="7 8" key="1">
    <citation type="submission" date="2018-06" db="EMBL/GenBank/DDBJ databases">
        <authorList>
            <consortium name="Pathogen Informatics"/>
            <person name="Doyle S."/>
        </authorList>
    </citation>
    <scope>NUCLEOTIDE SEQUENCE [LARGE SCALE GENOMIC DNA]</scope>
    <source>
        <strain evidence="7 8">NCTC5664</strain>
    </source>
</reference>
<dbReference type="SMART" id="SM00465">
    <property type="entry name" value="GIYc"/>
    <property type="match status" value="1"/>
</dbReference>
<gene>
    <name evidence="7" type="primary">uvrC_2</name>
    <name evidence="7" type="ORF">NCTC5664_02433</name>
</gene>
<dbReference type="Proteomes" id="UP000254502">
    <property type="component" value="Unassembled WGS sequence"/>
</dbReference>
<keyword evidence="1" id="KW-0963">Cytoplasm</keyword>
<evidence type="ECO:0000313" key="8">
    <source>
        <dbReference type="Proteomes" id="UP000254502"/>
    </source>
</evidence>
<protein>
    <submittedName>
        <fullName evidence="7">Excinuclease ABC subunit C</fullName>
    </submittedName>
</protein>
<dbReference type="EMBL" id="UHAQ01000003">
    <property type="protein sequence ID" value="SUK82736.1"/>
    <property type="molecule type" value="Genomic_DNA"/>
</dbReference>
<keyword evidence="3" id="KW-0228">DNA excision</keyword>
<dbReference type="SUPFAM" id="SSF82771">
    <property type="entry name" value="GIY-YIG endonuclease"/>
    <property type="match status" value="1"/>
</dbReference>
<dbReference type="InterPro" id="IPR035901">
    <property type="entry name" value="GIY-YIG_endonuc_sf"/>
</dbReference>
<dbReference type="CDD" id="cd10434">
    <property type="entry name" value="GIY-YIG_UvrC_Cho"/>
    <property type="match status" value="1"/>
</dbReference>
<dbReference type="AlphaFoldDB" id="A0A380E1H9"/>
<organism evidence="7 8">
    <name type="scientific">Staphylococcus aureus</name>
    <dbReference type="NCBI Taxonomy" id="1280"/>
    <lineage>
        <taxon>Bacteria</taxon>
        <taxon>Bacillati</taxon>
        <taxon>Bacillota</taxon>
        <taxon>Bacilli</taxon>
        <taxon>Bacillales</taxon>
        <taxon>Staphylococcaceae</taxon>
        <taxon>Staphylococcus</taxon>
    </lineage>
</organism>
<proteinExistence type="predicted"/>
<dbReference type="FunFam" id="3.40.1440.10:FF:000001">
    <property type="entry name" value="UvrABC system protein C"/>
    <property type="match status" value="1"/>
</dbReference>
<evidence type="ECO:0000256" key="2">
    <source>
        <dbReference type="ARBA" id="ARBA00022763"/>
    </source>
</evidence>
<keyword evidence="2" id="KW-0227">DNA damage</keyword>
<evidence type="ECO:0000313" key="7">
    <source>
        <dbReference type="EMBL" id="SUK82736.1"/>
    </source>
</evidence>
<evidence type="ECO:0000256" key="5">
    <source>
        <dbReference type="ARBA" id="ARBA00023204"/>
    </source>
</evidence>
<dbReference type="PROSITE" id="PS50164">
    <property type="entry name" value="GIY_YIG"/>
    <property type="match status" value="1"/>
</dbReference>
<evidence type="ECO:0000256" key="1">
    <source>
        <dbReference type="ARBA" id="ARBA00022490"/>
    </source>
</evidence>
<evidence type="ECO:0000256" key="3">
    <source>
        <dbReference type="ARBA" id="ARBA00022769"/>
    </source>
</evidence>
<dbReference type="Pfam" id="PF01541">
    <property type="entry name" value="GIY-YIG"/>
    <property type="match status" value="1"/>
</dbReference>
<evidence type="ECO:0000256" key="4">
    <source>
        <dbReference type="ARBA" id="ARBA00022881"/>
    </source>
</evidence>
<feature type="domain" description="GIY-YIG" evidence="6">
    <location>
        <begin position="17"/>
        <end position="94"/>
    </location>
</feature>
<dbReference type="InterPro" id="IPR047296">
    <property type="entry name" value="GIY-YIG_UvrC_Cho"/>
</dbReference>
<evidence type="ECO:0000259" key="6">
    <source>
        <dbReference type="PROSITE" id="PS50164"/>
    </source>
</evidence>
<dbReference type="GO" id="GO:0006289">
    <property type="term" value="P:nucleotide-excision repair"/>
    <property type="evidence" value="ECO:0007669"/>
    <property type="project" value="InterPro"/>
</dbReference>
<dbReference type="GO" id="GO:0004518">
    <property type="term" value="F:nuclease activity"/>
    <property type="evidence" value="ECO:0007669"/>
    <property type="project" value="UniProtKB-KW"/>
</dbReference>
<keyword evidence="5" id="KW-0234">DNA repair</keyword>
<sequence length="95" mass="11224">MEDYKQRIKNKLNVVPMEPGCYLMKDRNDQVIYVGKAKKLRNRLRSYFTGAHDAKTTRLVGEIRRFEFIVTSSETESLLLELNLIKHINQGIIYY</sequence>
<accession>A0A380E1H9</accession>